<feature type="compositionally biased region" description="Pro residues" evidence="1">
    <location>
        <begin position="26"/>
        <end position="36"/>
    </location>
</feature>
<evidence type="ECO:0000313" key="4">
    <source>
        <dbReference type="Proteomes" id="UP000815325"/>
    </source>
</evidence>
<evidence type="ECO:0000256" key="1">
    <source>
        <dbReference type="SAM" id="MobiDB-lite"/>
    </source>
</evidence>
<feature type="domain" description="Kazal-like" evidence="2">
    <location>
        <begin position="67"/>
        <end position="113"/>
    </location>
</feature>
<feature type="region of interest" description="Disordered" evidence="1">
    <location>
        <begin position="12"/>
        <end position="66"/>
    </location>
</feature>
<sequence length="113" mass="11804">MEARVSVAILLRSPEGCSAPEAPETPEAPNPNPNPDLNPNTKQLRAQGALQSDSGSDGIPIEEQEEGPVPAACSCIEVFKPVCARTKDGLTNTYPNSCHASCEEATVISEGPC</sequence>
<name>A0ABQ7G9R8_DUNSA</name>
<evidence type="ECO:0000259" key="2">
    <source>
        <dbReference type="PROSITE" id="PS51465"/>
    </source>
</evidence>
<evidence type="ECO:0000313" key="3">
    <source>
        <dbReference type="EMBL" id="KAF5831350.1"/>
    </source>
</evidence>
<accession>A0ABQ7G9R8</accession>
<dbReference type="InterPro" id="IPR002350">
    <property type="entry name" value="Kazal_dom"/>
</dbReference>
<dbReference type="Proteomes" id="UP000815325">
    <property type="component" value="Unassembled WGS sequence"/>
</dbReference>
<keyword evidence="4" id="KW-1185">Reference proteome</keyword>
<proteinExistence type="predicted"/>
<reference evidence="3" key="1">
    <citation type="submission" date="2017-08" db="EMBL/GenBank/DDBJ databases">
        <authorList>
            <person name="Polle J.E."/>
            <person name="Barry K."/>
            <person name="Cushman J."/>
            <person name="Schmutz J."/>
            <person name="Tran D."/>
            <person name="Hathwaick L.T."/>
            <person name="Yim W.C."/>
            <person name="Jenkins J."/>
            <person name="Mckie-Krisberg Z.M."/>
            <person name="Prochnik S."/>
            <person name="Lindquist E."/>
            <person name="Dockter R.B."/>
            <person name="Adam C."/>
            <person name="Molina H."/>
            <person name="Bunkerborg J."/>
            <person name="Jin E."/>
            <person name="Buchheim M."/>
            <person name="Magnuson J."/>
        </authorList>
    </citation>
    <scope>NUCLEOTIDE SEQUENCE</scope>
    <source>
        <strain evidence="3">CCAP 19/18</strain>
    </source>
</reference>
<dbReference type="PROSITE" id="PS51465">
    <property type="entry name" value="KAZAL_2"/>
    <property type="match status" value="1"/>
</dbReference>
<organism evidence="3 4">
    <name type="scientific">Dunaliella salina</name>
    <name type="common">Green alga</name>
    <name type="synonym">Protococcus salinus</name>
    <dbReference type="NCBI Taxonomy" id="3046"/>
    <lineage>
        <taxon>Eukaryota</taxon>
        <taxon>Viridiplantae</taxon>
        <taxon>Chlorophyta</taxon>
        <taxon>core chlorophytes</taxon>
        <taxon>Chlorophyceae</taxon>
        <taxon>CS clade</taxon>
        <taxon>Chlamydomonadales</taxon>
        <taxon>Dunaliellaceae</taxon>
        <taxon>Dunaliella</taxon>
    </lineage>
</organism>
<comment type="caution">
    <text evidence="3">The sequence shown here is derived from an EMBL/GenBank/DDBJ whole genome shotgun (WGS) entry which is preliminary data.</text>
</comment>
<dbReference type="InterPro" id="IPR036058">
    <property type="entry name" value="Kazal_dom_sf"/>
</dbReference>
<dbReference type="Gene3D" id="3.30.60.30">
    <property type="match status" value="1"/>
</dbReference>
<feature type="compositionally biased region" description="Polar residues" evidence="1">
    <location>
        <begin position="41"/>
        <end position="55"/>
    </location>
</feature>
<dbReference type="EMBL" id="MU069956">
    <property type="protein sequence ID" value="KAF5831350.1"/>
    <property type="molecule type" value="Genomic_DNA"/>
</dbReference>
<protein>
    <recommendedName>
        <fullName evidence="2">Kazal-like domain-containing protein</fullName>
    </recommendedName>
</protein>
<dbReference type="SUPFAM" id="SSF100895">
    <property type="entry name" value="Kazal-type serine protease inhibitors"/>
    <property type="match status" value="1"/>
</dbReference>
<gene>
    <name evidence="3" type="ORF">DUNSADRAFT_13289</name>
</gene>